<feature type="region of interest" description="Disordered" evidence="6">
    <location>
        <begin position="1"/>
        <end position="119"/>
    </location>
</feature>
<feature type="transmembrane region" description="Helical" evidence="7">
    <location>
        <begin position="615"/>
        <end position="640"/>
    </location>
</feature>
<dbReference type="Pfam" id="PF07690">
    <property type="entry name" value="MFS_1"/>
    <property type="match status" value="1"/>
</dbReference>
<dbReference type="InterPro" id="IPR011701">
    <property type="entry name" value="MFS"/>
</dbReference>
<evidence type="ECO:0000256" key="6">
    <source>
        <dbReference type="SAM" id="MobiDB-lite"/>
    </source>
</evidence>
<evidence type="ECO:0000256" key="7">
    <source>
        <dbReference type="SAM" id="Phobius"/>
    </source>
</evidence>
<name>A0AAJ0C265_9PEZI</name>
<dbReference type="GO" id="GO:0016020">
    <property type="term" value="C:membrane"/>
    <property type="evidence" value="ECO:0007669"/>
    <property type="project" value="UniProtKB-SubCell"/>
</dbReference>
<feature type="transmembrane region" description="Helical" evidence="7">
    <location>
        <begin position="202"/>
        <end position="230"/>
    </location>
</feature>
<protein>
    <submittedName>
        <fullName evidence="8">MFS general substrate transporter</fullName>
    </submittedName>
</protein>
<feature type="transmembrane region" description="Helical" evidence="7">
    <location>
        <begin position="298"/>
        <end position="320"/>
    </location>
</feature>
<feature type="transmembrane region" description="Helical" evidence="7">
    <location>
        <begin position="488"/>
        <end position="511"/>
    </location>
</feature>
<proteinExistence type="inferred from homology"/>
<organism evidence="8 9">
    <name type="scientific">Phialemonium atrogriseum</name>
    <dbReference type="NCBI Taxonomy" id="1093897"/>
    <lineage>
        <taxon>Eukaryota</taxon>
        <taxon>Fungi</taxon>
        <taxon>Dikarya</taxon>
        <taxon>Ascomycota</taxon>
        <taxon>Pezizomycotina</taxon>
        <taxon>Sordariomycetes</taxon>
        <taxon>Sordariomycetidae</taxon>
        <taxon>Cephalothecales</taxon>
        <taxon>Cephalothecaceae</taxon>
        <taxon>Phialemonium</taxon>
    </lineage>
</organism>
<dbReference type="Gene3D" id="1.20.1250.20">
    <property type="entry name" value="MFS general substrate transporter like domains"/>
    <property type="match status" value="1"/>
</dbReference>
<feature type="compositionally biased region" description="Polar residues" evidence="6">
    <location>
        <begin position="77"/>
        <end position="90"/>
    </location>
</feature>
<comment type="similarity">
    <text evidence="2">Belongs to the major facilitator superfamily.</text>
</comment>
<sequence length="670" mass="71240">MNQSLSATVPQSEVGREQETATPTTPTTQTTQARLGLSLVRPPSPPAKEPPRQPPPMEAPPPPPPTKELPKRPPPLQLSSRPGTSASDGSVVQKAPQAPSLRAPLNMNPPTRPSTATRIVGSNKRLSWSSIATSRRPIKYGKGKYSNVELVPQPSDDPDDPLNWPQWRKELNLGALLLVVSMTGVMKTAFLTVNSELAESYVVSYTAVAALTGVPLMLSAITGFASLIAARIWGKRPLYLISLVLLFIGVAWSTNVATSYGQCMTARVFQGLGWGAFDTLVMGSIHDTYFDYERCRRVAIYSIVSIATTWGPPLIGGVASQTGMGFGLQFTVLSGLFVLAVPLITLGAPETCFDRAYTLAQTPATSTSYIKSQPLRPRQTFSVEACKDYVAKMKPHSYSGIIHRTTLLQVPRAVIAPTTALLFVATVLPSAALWGLSSSISLLFAPMPFMLSPSSLGLLLTGPFVAATATVAAFALTPAWHIRFTPKLHMVAIAAGTALAITGILTLGMHVSTSMTPPANQADADASVYALGYLGERVSLPGASAMLALLAAGLHVLDATARPAIRRSTQFTSSNLGVALRNTADMDAGAALWRTLAAGAFVVAVPNAVCSWDGLRMACVGIAVAQAVAAALVAAVWWFWDEDVLRMDGRVMRLVDLDILKTSGSFFDMD</sequence>
<evidence type="ECO:0000256" key="1">
    <source>
        <dbReference type="ARBA" id="ARBA00004141"/>
    </source>
</evidence>
<dbReference type="PANTHER" id="PTHR23502">
    <property type="entry name" value="MAJOR FACILITATOR SUPERFAMILY"/>
    <property type="match status" value="1"/>
</dbReference>
<feature type="compositionally biased region" description="Polar residues" evidence="6">
    <location>
        <begin position="1"/>
        <end position="11"/>
    </location>
</feature>
<comment type="subcellular location">
    <subcellularLocation>
        <location evidence="1">Membrane</location>
        <topology evidence="1">Multi-pass membrane protein</topology>
    </subcellularLocation>
</comment>
<evidence type="ECO:0000256" key="4">
    <source>
        <dbReference type="ARBA" id="ARBA00022989"/>
    </source>
</evidence>
<keyword evidence="4 7" id="KW-1133">Transmembrane helix</keyword>
<keyword evidence="9" id="KW-1185">Reference proteome</keyword>
<dbReference type="GeneID" id="85307720"/>
<dbReference type="SUPFAM" id="SSF103473">
    <property type="entry name" value="MFS general substrate transporter"/>
    <property type="match status" value="1"/>
</dbReference>
<keyword evidence="5 7" id="KW-0472">Membrane</keyword>
<evidence type="ECO:0000256" key="2">
    <source>
        <dbReference type="ARBA" id="ARBA00008335"/>
    </source>
</evidence>
<dbReference type="InterPro" id="IPR036259">
    <property type="entry name" value="MFS_trans_sf"/>
</dbReference>
<dbReference type="Proteomes" id="UP001244011">
    <property type="component" value="Unassembled WGS sequence"/>
</dbReference>
<keyword evidence="3 7" id="KW-0812">Transmembrane</keyword>
<feature type="transmembrane region" description="Helical" evidence="7">
    <location>
        <begin position="171"/>
        <end position="190"/>
    </location>
</feature>
<feature type="compositionally biased region" description="Low complexity" evidence="6">
    <location>
        <begin position="20"/>
        <end position="33"/>
    </location>
</feature>
<feature type="transmembrane region" description="Helical" evidence="7">
    <location>
        <begin position="538"/>
        <end position="557"/>
    </location>
</feature>
<reference evidence="8" key="1">
    <citation type="submission" date="2023-06" db="EMBL/GenBank/DDBJ databases">
        <title>Genome-scale phylogeny and comparative genomics of the fungal order Sordariales.</title>
        <authorList>
            <consortium name="Lawrence Berkeley National Laboratory"/>
            <person name="Hensen N."/>
            <person name="Bonometti L."/>
            <person name="Westerberg I."/>
            <person name="Brannstrom I.O."/>
            <person name="Guillou S."/>
            <person name="Cros-Aarteil S."/>
            <person name="Calhoun S."/>
            <person name="Haridas S."/>
            <person name="Kuo A."/>
            <person name="Mondo S."/>
            <person name="Pangilinan J."/>
            <person name="Riley R."/>
            <person name="Labutti K."/>
            <person name="Andreopoulos B."/>
            <person name="Lipzen A."/>
            <person name="Chen C."/>
            <person name="Yanf M."/>
            <person name="Daum C."/>
            <person name="Ng V."/>
            <person name="Clum A."/>
            <person name="Steindorff A."/>
            <person name="Ohm R."/>
            <person name="Martin F."/>
            <person name="Silar P."/>
            <person name="Natvig D."/>
            <person name="Lalanne C."/>
            <person name="Gautier V."/>
            <person name="Ament-Velasquez S.L."/>
            <person name="Kruys A."/>
            <person name="Hutchinson M.I."/>
            <person name="Powell A.J."/>
            <person name="Barry K."/>
            <person name="Miller A.N."/>
            <person name="Grigoriev I.V."/>
            <person name="Debuchy R."/>
            <person name="Gladieux P."/>
            <person name="Thoren M.H."/>
            <person name="Johannesson H."/>
        </authorList>
    </citation>
    <scope>NUCLEOTIDE SEQUENCE</scope>
    <source>
        <strain evidence="8">8032-3</strain>
    </source>
</reference>
<feature type="transmembrane region" description="Helical" evidence="7">
    <location>
        <begin position="268"/>
        <end position="286"/>
    </location>
</feature>
<comment type="caution">
    <text evidence="8">The sequence shown here is derived from an EMBL/GenBank/DDBJ whole genome shotgun (WGS) entry which is preliminary data.</text>
</comment>
<evidence type="ECO:0000256" key="3">
    <source>
        <dbReference type="ARBA" id="ARBA00022692"/>
    </source>
</evidence>
<feature type="compositionally biased region" description="Pro residues" evidence="6">
    <location>
        <begin position="42"/>
        <end position="76"/>
    </location>
</feature>
<feature type="transmembrane region" description="Helical" evidence="7">
    <location>
        <begin position="237"/>
        <end position="256"/>
    </location>
</feature>
<dbReference type="RefSeq" id="XP_060284350.1">
    <property type="nucleotide sequence ID" value="XM_060424533.1"/>
</dbReference>
<dbReference type="EMBL" id="MU839006">
    <property type="protein sequence ID" value="KAK1768137.1"/>
    <property type="molecule type" value="Genomic_DNA"/>
</dbReference>
<gene>
    <name evidence="8" type="ORF">QBC33DRAFT_449736</name>
</gene>
<feature type="transmembrane region" description="Helical" evidence="7">
    <location>
        <begin position="456"/>
        <end position="476"/>
    </location>
</feature>
<accession>A0AAJ0C265</accession>
<dbReference type="GO" id="GO:0022857">
    <property type="term" value="F:transmembrane transporter activity"/>
    <property type="evidence" value="ECO:0007669"/>
    <property type="project" value="InterPro"/>
</dbReference>
<feature type="transmembrane region" description="Helical" evidence="7">
    <location>
        <begin position="413"/>
        <end position="436"/>
    </location>
</feature>
<evidence type="ECO:0000256" key="5">
    <source>
        <dbReference type="ARBA" id="ARBA00023136"/>
    </source>
</evidence>
<evidence type="ECO:0000313" key="9">
    <source>
        <dbReference type="Proteomes" id="UP001244011"/>
    </source>
</evidence>
<dbReference type="AlphaFoldDB" id="A0AAJ0C265"/>
<evidence type="ECO:0000313" key="8">
    <source>
        <dbReference type="EMBL" id="KAK1768137.1"/>
    </source>
</evidence>
<dbReference type="PANTHER" id="PTHR23502:SF68">
    <property type="entry name" value="MULTIDRUG TRANSPORTER, PUTATIVE (AFU_ORTHOLOGUE AFUA_3G01120)-RELATED"/>
    <property type="match status" value="1"/>
</dbReference>
<feature type="transmembrane region" description="Helical" evidence="7">
    <location>
        <begin position="326"/>
        <end position="346"/>
    </location>
</feature>